<dbReference type="RefSeq" id="WP_116571408.1">
    <property type="nucleotide sequence ID" value="NZ_QDGZ01000002.1"/>
</dbReference>
<evidence type="ECO:0000313" key="2">
    <source>
        <dbReference type="EMBL" id="PVG83934.1"/>
    </source>
</evidence>
<dbReference type="Gene3D" id="3.10.180.10">
    <property type="entry name" value="2,3-Dihydroxybiphenyl 1,2-Dioxygenase, domain 1"/>
    <property type="match status" value="1"/>
</dbReference>
<dbReference type="Proteomes" id="UP000246018">
    <property type="component" value="Unassembled WGS sequence"/>
</dbReference>
<dbReference type="OrthoDB" id="9804907at2"/>
<protein>
    <submittedName>
        <fullName evidence="2">Glyoxalase</fullName>
    </submittedName>
</protein>
<keyword evidence="3" id="KW-1185">Reference proteome</keyword>
<dbReference type="Pfam" id="PF00903">
    <property type="entry name" value="Glyoxalase"/>
    <property type="match status" value="1"/>
</dbReference>
<sequence>MLNDSKVTANIPAADIERARSFYADKLGLTPAQENPGGLIYTTAGGTTFFLYQTEYAGRAGHTIAQFHVPDVRAEVEDLKAKGVTFEHYDMPGVTWDGDVASMGDMGHGAWFKDSEDNILCIDDDVVPA</sequence>
<dbReference type="PROSITE" id="PS51819">
    <property type="entry name" value="VOC"/>
    <property type="match status" value="1"/>
</dbReference>
<proteinExistence type="predicted"/>
<dbReference type="InterPro" id="IPR029068">
    <property type="entry name" value="Glyas_Bleomycin-R_OHBP_Dase"/>
</dbReference>
<dbReference type="AlphaFoldDB" id="A0A2T8FDZ3"/>
<accession>A0A2T8FDZ3</accession>
<dbReference type="InterPro" id="IPR037523">
    <property type="entry name" value="VOC_core"/>
</dbReference>
<dbReference type="InterPro" id="IPR004360">
    <property type="entry name" value="Glyas_Fos-R_dOase_dom"/>
</dbReference>
<comment type="caution">
    <text evidence="2">The sequence shown here is derived from an EMBL/GenBank/DDBJ whole genome shotgun (WGS) entry which is preliminary data.</text>
</comment>
<reference evidence="2" key="1">
    <citation type="submission" date="2018-04" db="EMBL/GenBank/DDBJ databases">
        <title>Genome of Nocardioides gansuensis WSJ-1.</title>
        <authorList>
            <person name="Wu S."/>
            <person name="Wang G."/>
        </authorList>
    </citation>
    <scope>NUCLEOTIDE SEQUENCE [LARGE SCALE GENOMIC DNA]</scope>
    <source>
        <strain evidence="2">WSJ-1</strain>
    </source>
</reference>
<evidence type="ECO:0000259" key="1">
    <source>
        <dbReference type="PROSITE" id="PS51819"/>
    </source>
</evidence>
<gene>
    <name evidence="2" type="ORF">DDE18_06535</name>
</gene>
<evidence type="ECO:0000313" key="3">
    <source>
        <dbReference type="Proteomes" id="UP000246018"/>
    </source>
</evidence>
<dbReference type="SUPFAM" id="SSF54593">
    <property type="entry name" value="Glyoxalase/Bleomycin resistance protein/Dihydroxybiphenyl dioxygenase"/>
    <property type="match status" value="1"/>
</dbReference>
<organism evidence="2 3">
    <name type="scientific">Nocardioides gansuensis</name>
    <dbReference type="NCBI Taxonomy" id="2138300"/>
    <lineage>
        <taxon>Bacteria</taxon>
        <taxon>Bacillati</taxon>
        <taxon>Actinomycetota</taxon>
        <taxon>Actinomycetes</taxon>
        <taxon>Propionibacteriales</taxon>
        <taxon>Nocardioidaceae</taxon>
        <taxon>Nocardioides</taxon>
    </lineage>
</organism>
<dbReference type="EMBL" id="QDGZ01000002">
    <property type="protein sequence ID" value="PVG83934.1"/>
    <property type="molecule type" value="Genomic_DNA"/>
</dbReference>
<feature type="domain" description="VOC" evidence="1">
    <location>
        <begin position="5"/>
        <end position="117"/>
    </location>
</feature>
<name>A0A2T8FDZ3_9ACTN</name>